<accession>A0ACC3AH39</accession>
<comment type="caution">
    <text evidence="1">The sequence shown here is derived from an EMBL/GenBank/DDBJ whole genome shotgun (WGS) entry which is preliminary data.</text>
</comment>
<reference evidence="1" key="1">
    <citation type="submission" date="2022-10" db="EMBL/GenBank/DDBJ databases">
        <title>Culturing micro-colonial fungi from biological soil crusts in the Mojave desert and describing Neophaeococcomyces mojavensis, and introducing the new genera and species Taxawa tesnikishii.</title>
        <authorList>
            <person name="Kurbessoian T."/>
            <person name="Stajich J.E."/>
        </authorList>
    </citation>
    <scope>NUCLEOTIDE SEQUENCE</scope>
    <source>
        <strain evidence="1">JES_112</strain>
    </source>
</reference>
<evidence type="ECO:0000313" key="1">
    <source>
        <dbReference type="EMBL" id="KAJ9662062.1"/>
    </source>
</evidence>
<sequence>MAPSFGSYWATQAVRDKLAAEIQKLNATPATHHSRFFDLVPAPIGGPQPVTPGHLPPDPRQAPSRSHVQSTLPAESKVCIVGAGVTGLYIAMILDSLEIPGLSYDILEGSGSTGGRLLTHYFSDANTTITTSEL</sequence>
<name>A0ACC3AH39_9EURO</name>
<protein>
    <submittedName>
        <fullName evidence="1">Uncharacterized protein</fullName>
    </submittedName>
</protein>
<proteinExistence type="predicted"/>
<keyword evidence="2" id="KW-1185">Reference proteome</keyword>
<dbReference type="EMBL" id="JAPDRQ010000018">
    <property type="protein sequence ID" value="KAJ9662062.1"/>
    <property type="molecule type" value="Genomic_DNA"/>
</dbReference>
<dbReference type="Proteomes" id="UP001172386">
    <property type="component" value="Unassembled WGS sequence"/>
</dbReference>
<organism evidence="1 2">
    <name type="scientific">Neophaeococcomyces mojaviensis</name>
    <dbReference type="NCBI Taxonomy" id="3383035"/>
    <lineage>
        <taxon>Eukaryota</taxon>
        <taxon>Fungi</taxon>
        <taxon>Dikarya</taxon>
        <taxon>Ascomycota</taxon>
        <taxon>Pezizomycotina</taxon>
        <taxon>Eurotiomycetes</taxon>
        <taxon>Chaetothyriomycetidae</taxon>
        <taxon>Chaetothyriales</taxon>
        <taxon>Chaetothyriales incertae sedis</taxon>
        <taxon>Neophaeococcomyces</taxon>
    </lineage>
</organism>
<evidence type="ECO:0000313" key="2">
    <source>
        <dbReference type="Proteomes" id="UP001172386"/>
    </source>
</evidence>
<gene>
    <name evidence="1" type="ORF">H2198_001604</name>
</gene>